<accession>A0A395NLY9</accession>
<dbReference type="Gene3D" id="3.90.190.10">
    <property type="entry name" value="Protein tyrosine phosphatase superfamily"/>
    <property type="match status" value="1"/>
</dbReference>
<dbReference type="GO" id="GO:0070372">
    <property type="term" value="P:regulation of ERK1 and ERK2 cascade"/>
    <property type="evidence" value="ECO:0007669"/>
    <property type="project" value="TreeGrafter"/>
</dbReference>
<protein>
    <submittedName>
        <fullName evidence="2">Fmi2</fullName>
    </submittedName>
</protein>
<dbReference type="CDD" id="cd14498">
    <property type="entry name" value="DSP"/>
    <property type="match status" value="1"/>
</dbReference>
<evidence type="ECO:0000259" key="1">
    <source>
        <dbReference type="Pfam" id="PF00782"/>
    </source>
</evidence>
<gene>
    <name evidence="2" type="ORF">TARUN_5160</name>
</gene>
<dbReference type="EMBL" id="PXOA01000306">
    <property type="protein sequence ID" value="RFU77076.1"/>
    <property type="molecule type" value="Genomic_DNA"/>
</dbReference>
<dbReference type="OrthoDB" id="10252009at2759"/>
<dbReference type="GO" id="GO:0005737">
    <property type="term" value="C:cytoplasm"/>
    <property type="evidence" value="ECO:0007669"/>
    <property type="project" value="TreeGrafter"/>
</dbReference>
<dbReference type="SUPFAM" id="SSF52799">
    <property type="entry name" value="(Phosphotyrosine protein) phosphatases II"/>
    <property type="match status" value="1"/>
</dbReference>
<dbReference type="Pfam" id="PF00782">
    <property type="entry name" value="DSPc"/>
    <property type="match status" value="1"/>
</dbReference>
<dbReference type="GO" id="GO:0062026">
    <property type="term" value="P:negative regulation of SCF-dependent proteasomal ubiquitin-dependent catabolic process"/>
    <property type="evidence" value="ECO:0007669"/>
    <property type="project" value="TreeGrafter"/>
</dbReference>
<dbReference type="GO" id="GO:1990444">
    <property type="term" value="F:F-box domain binding"/>
    <property type="evidence" value="ECO:0007669"/>
    <property type="project" value="TreeGrafter"/>
</dbReference>
<dbReference type="InterPro" id="IPR052449">
    <property type="entry name" value="STYX-Interacting_Phosphatase"/>
</dbReference>
<dbReference type="GO" id="GO:0005654">
    <property type="term" value="C:nucleoplasm"/>
    <property type="evidence" value="ECO:0007669"/>
    <property type="project" value="TreeGrafter"/>
</dbReference>
<comment type="caution">
    <text evidence="2">The sequence shown here is derived from an EMBL/GenBank/DDBJ whole genome shotgun (WGS) entry which is preliminary data.</text>
</comment>
<evidence type="ECO:0000313" key="3">
    <source>
        <dbReference type="Proteomes" id="UP000266272"/>
    </source>
</evidence>
<feature type="domain" description="Dual specificity phosphatase catalytic" evidence="1">
    <location>
        <begin position="157"/>
        <end position="251"/>
    </location>
</feature>
<organism evidence="2 3">
    <name type="scientific">Trichoderma arundinaceum</name>
    <dbReference type="NCBI Taxonomy" id="490622"/>
    <lineage>
        <taxon>Eukaryota</taxon>
        <taxon>Fungi</taxon>
        <taxon>Dikarya</taxon>
        <taxon>Ascomycota</taxon>
        <taxon>Pezizomycotina</taxon>
        <taxon>Sordariomycetes</taxon>
        <taxon>Hypocreomycetidae</taxon>
        <taxon>Hypocreales</taxon>
        <taxon>Hypocreaceae</taxon>
        <taxon>Trichoderma</taxon>
    </lineage>
</organism>
<dbReference type="Proteomes" id="UP000266272">
    <property type="component" value="Unassembled WGS sequence"/>
</dbReference>
<keyword evidence="3" id="KW-1185">Reference proteome</keyword>
<dbReference type="InterPro" id="IPR029021">
    <property type="entry name" value="Prot-tyrosine_phosphatase-like"/>
</dbReference>
<dbReference type="PANTHER" id="PTHR46588:SF1">
    <property type="entry name" value="SERINE_THREONINE_TYROSINE-INTERACTING PROTEIN"/>
    <property type="match status" value="1"/>
</dbReference>
<evidence type="ECO:0000313" key="2">
    <source>
        <dbReference type="EMBL" id="RFU77076.1"/>
    </source>
</evidence>
<sequence>MDNEPKRLAVPASPYSYRPPSPPVMDFIAYPSDSPMFILEPSYDLVDPSQISRGDFAIVTGNRTQTTVEHLSRWRYEERREAQRILDFLYLGPTSVIRDHGFLRREAISMIVVARDARAPIRLASIDTASTTLGISVVYVDIQPDVPVKAFYKIVHHVNNHLLDMHRAQAGGGENSFNPSQQLLGQTLNNAGHGRVLVVCDSGNDLSPVLVAAYIMSMFGQSAKAAIQYVNVQRFCACFDEESKRTLITWEGIIKASASVATHSQSYAAFQMQDTHVVDRANTKRGLADFIDTSEEDDQIWAHESVGDRERFNGREAFAPFMEFDG</sequence>
<proteinExistence type="predicted"/>
<dbReference type="PANTHER" id="PTHR46588">
    <property type="entry name" value="SERINE/THREONINE/TYROSINE-INTERACTING PROTEIN"/>
    <property type="match status" value="1"/>
</dbReference>
<dbReference type="STRING" id="490622.A0A395NLY9"/>
<dbReference type="AlphaFoldDB" id="A0A395NLY9"/>
<name>A0A395NLY9_TRIAR</name>
<dbReference type="InterPro" id="IPR000340">
    <property type="entry name" value="Dual-sp_phosphatase_cat-dom"/>
</dbReference>
<reference evidence="2 3" key="1">
    <citation type="journal article" date="2018" name="PLoS Pathog.">
        <title>Evolution of structural diversity of trichothecenes, a family of toxins produced by plant pathogenic and entomopathogenic fungi.</title>
        <authorList>
            <person name="Proctor R.H."/>
            <person name="McCormick S.P."/>
            <person name="Kim H.S."/>
            <person name="Cardoza R.E."/>
            <person name="Stanley A.M."/>
            <person name="Lindo L."/>
            <person name="Kelly A."/>
            <person name="Brown D.W."/>
            <person name="Lee T."/>
            <person name="Vaughan M.M."/>
            <person name="Alexander N.J."/>
            <person name="Busman M."/>
            <person name="Gutierrez S."/>
        </authorList>
    </citation>
    <scope>NUCLEOTIDE SEQUENCE [LARGE SCALE GENOMIC DNA]</scope>
    <source>
        <strain evidence="2 3">IBT 40837</strain>
    </source>
</reference>